<dbReference type="Proteomes" id="UP001548189">
    <property type="component" value="Unassembled WGS sequence"/>
</dbReference>
<evidence type="ECO:0000256" key="1">
    <source>
        <dbReference type="ARBA" id="ARBA00004141"/>
    </source>
</evidence>
<evidence type="ECO:0000256" key="6">
    <source>
        <dbReference type="SAM" id="Phobius"/>
    </source>
</evidence>
<dbReference type="Pfam" id="PF09685">
    <property type="entry name" value="MamF_MmsF"/>
    <property type="match status" value="1"/>
</dbReference>
<protein>
    <submittedName>
        <fullName evidence="7">DUF4870 domain-containing protein</fullName>
    </submittedName>
</protein>
<keyword evidence="4 6" id="KW-0472">Membrane</keyword>
<feature type="region of interest" description="Disordered" evidence="5">
    <location>
        <begin position="1"/>
        <end position="21"/>
    </location>
</feature>
<keyword evidence="2 6" id="KW-0812">Transmembrane</keyword>
<evidence type="ECO:0000256" key="4">
    <source>
        <dbReference type="ARBA" id="ARBA00023136"/>
    </source>
</evidence>
<dbReference type="InterPro" id="IPR019109">
    <property type="entry name" value="MamF_MmsF"/>
</dbReference>
<evidence type="ECO:0000256" key="5">
    <source>
        <dbReference type="SAM" id="MobiDB-lite"/>
    </source>
</evidence>
<reference evidence="7 8" key="1">
    <citation type="submission" date="2024-06" db="EMBL/GenBank/DDBJ databases">
        <authorList>
            <person name="Li F."/>
        </authorList>
    </citation>
    <scope>NUCLEOTIDE SEQUENCE [LARGE SCALE GENOMIC DNA]</scope>
    <source>
        <strain evidence="7 8">GXAS 311</strain>
    </source>
</reference>
<feature type="compositionally biased region" description="Polar residues" evidence="5">
    <location>
        <begin position="1"/>
        <end position="16"/>
    </location>
</feature>
<keyword evidence="3 6" id="KW-1133">Transmembrane helix</keyword>
<name>A0ABV2BRL2_9GAMM</name>
<evidence type="ECO:0000256" key="2">
    <source>
        <dbReference type="ARBA" id="ARBA00022692"/>
    </source>
</evidence>
<gene>
    <name evidence="7" type="ORF">ABVT43_05510</name>
</gene>
<accession>A0ABV2BRL2</accession>
<evidence type="ECO:0000256" key="3">
    <source>
        <dbReference type="ARBA" id="ARBA00022989"/>
    </source>
</evidence>
<comment type="subcellular location">
    <subcellularLocation>
        <location evidence="1">Membrane</location>
        <topology evidence="1">Multi-pass membrane protein</topology>
    </subcellularLocation>
</comment>
<feature type="transmembrane region" description="Helical" evidence="6">
    <location>
        <begin position="29"/>
        <end position="57"/>
    </location>
</feature>
<proteinExistence type="predicted"/>
<comment type="caution">
    <text evidence="7">The sequence shown here is derived from an EMBL/GenBank/DDBJ whole genome shotgun (WGS) entry which is preliminary data.</text>
</comment>
<feature type="transmembrane region" description="Helical" evidence="6">
    <location>
        <begin position="77"/>
        <end position="110"/>
    </location>
</feature>
<dbReference type="RefSeq" id="WP_353874140.1">
    <property type="nucleotide sequence ID" value="NZ_JBEVCJ010000004.1"/>
</dbReference>
<organism evidence="7 8">
    <name type="scientific">Aliikangiella maris</name>
    <dbReference type="NCBI Taxonomy" id="3162458"/>
    <lineage>
        <taxon>Bacteria</taxon>
        <taxon>Pseudomonadati</taxon>
        <taxon>Pseudomonadota</taxon>
        <taxon>Gammaproteobacteria</taxon>
        <taxon>Oceanospirillales</taxon>
        <taxon>Pleioneaceae</taxon>
        <taxon>Aliikangiella</taxon>
    </lineage>
</organism>
<evidence type="ECO:0000313" key="7">
    <source>
        <dbReference type="EMBL" id="MET1254578.1"/>
    </source>
</evidence>
<dbReference type="EMBL" id="JBEVCJ010000004">
    <property type="protein sequence ID" value="MET1254578.1"/>
    <property type="molecule type" value="Genomic_DNA"/>
</dbReference>
<evidence type="ECO:0000313" key="8">
    <source>
        <dbReference type="Proteomes" id="UP001548189"/>
    </source>
</evidence>
<keyword evidence="8" id="KW-1185">Reference proteome</keyword>
<sequence>MSDNPYSSQEETSLNGDQKHSLSSDEKNMAMFCHLGAFAGFIFPFGGIIVPFVIWIMKRDDSEFVNYHGKESLNFQITMAIAFIISLILTVILIGFVLLAGLAIFELVVVIVASIKASEGNTYIYPFSIRFIK</sequence>